<sequence>MNNLVDIKAKVVDIWERLLDVTGIDYDEEFFVLGGNSLKIIVLQCEIIKEFEIELALEDIFKNQTINKLTKLLYNNIQKNNVNIDIIPKCEKREYYPLSWTQKEKFILDKFIDDNQVFNVTLACELDGQINIKQLEQSLKYLIERHESLRTIFKLEKGLPVQVILDSVDFELQRYNSKRDDLEEMLKSIIKPFDIGNEILFRVALIKLEYENKYVVVMDAHHIILDGYSINIILSDLIKIYEGAELLPLRVQYKDYAVWQIEEFIKTEKMSKIKLFWEEQFKEPIIPVELPKDFQSVNSNYLGDTFEVKLNYDINQRLSNYSMENNVSIYNLILTAYSILLSKYTGQTDILIGSLSMGRNSAYLNETIGDFTKTLPVRFKIKNDIDVKEYIKYVQNLMLDIYDNQDFNFSEIYNKIQVADVMDIFSSVVNYHLETRDIGYLRFKDIEVKKINLDGPINANRDIQLEINNDENDCIVLSFQFNKLRFRRERIEMMSKHFIRILSQIISYENLKIANVKLLSEEEERKILIDFNNTKIKYDYSKTFVELFEDQVELTPNKIAVTSGNTSITYKNLNERANKLARILINQGCGFYKLTGIMVERSINMIIGVLAILKSGSAYVPFDTEYPDERIRTILEDSNINLVVTQKQFKDKFVSSCEIIDIEDEQIQKESNKNLSRKIKSEDLAYVIYTSGTTGKPKGVLVKHENLTNVALSWRDRYKLQQFEVKLLQMASIAFDVFVGDLARTLINGGEMVICPSEVKSDFYTLHSLILKKRISIFESTPALITLFMDFVYENNLEISSLKILIMGSDICAIKEYKKILERYGNKMRVLNSYGVTEATIDSSYYEEEIEKVPNIPNTPIGKPLPNVRFYILDQNKNVQPIGFPGELYIGGAGVTNGYLNRTELTKERFIKDILDKKSNMYKTGDLARWLPDGNVEFLGRIDNQIKIRGFRIELGEIENCILQEEKVDKVVVVEKEVDNEEKYLCAYIIAKDTLNLGNIKEDVKKRVPAYMVPQYMFQVEKLPITFNGKIDVKALPFEAVSKIKEEYSKPSNDVEEKLCDIAEEVLKVNKVGTNDNFFELGGDSLKAILFITKIHKEFNVKISVNSLFENPQIKKLAENIFKFDVNNYSTITHVEERMYYPASSAQKRLYILNKIDNESTSYNIPIAIKIKGALDIEKIKRSFEYLINRHEILRTTFEIKDNSLVQKINKKIDFFIEYDEVCKDDFEFNNYQNKFIKPFDLERGPLFRVKIIKLDSYEFILQIDIHHIISDGQSIEILINEFCANYSGIKLESNEIQYRDFAVWQEKMEKNNALKKQEEYWRNIYKDSIPKLNMPLDYDRGEVQSFEGDKVVFSLDKEIVKRINVISKETGTTLYMFLFAGYAALLANYTQDEDMVIGVPILGRNHSELDQVIGMFVNTLAIRVYPRGDKTFKEFLYDIKNTLLKCYDNADFDLERLIDLLDIDRGKGENPIFDTIFNFRNNTKKDLEFLDISVEILENKSKISKFDFSLDVVQYEDNVELHIEYCTKLFKKETIEKISNYYLELLNIVSEDMNVYINEIQLEDFTNEEIQLDDIEFNF</sequence>
<dbReference type="PANTHER" id="PTHR45527:SF1">
    <property type="entry name" value="FATTY ACID SYNTHASE"/>
    <property type="match status" value="1"/>
</dbReference>
<dbReference type="InterPro" id="IPR036736">
    <property type="entry name" value="ACP-like_sf"/>
</dbReference>
<organism evidence="5 6">
    <name type="scientific">Clostridium felsineum</name>
    <dbReference type="NCBI Taxonomy" id="36839"/>
    <lineage>
        <taxon>Bacteria</taxon>
        <taxon>Bacillati</taxon>
        <taxon>Bacillota</taxon>
        <taxon>Clostridia</taxon>
        <taxon>Eubacteriales</taxon>
        <taxon>Clostridiaceae</taxon>
        <taxon>Clostridium</taxon>
    </lineage>
</organism>
<dbReference type="FunFam" id="3.40.50.12780:FF:000012">
    <property type="entry name" value="Non-ribosomal peptide synthetase"/>
    <property type="match status" value="1"/>
</dbReference>
<reference evidence="5 6" key="1">
    <citation type="submission" date="2022-04" db="EMBL/GenBank/DDBJ databases">
        <title>Genome sequence of C. roseum typestrain.</title>
        <authorList>
            <person name="Poehlein A."/>
            <person name="Schoch T."/>
            <person name="Duerre P."/>
            <person name="Daniel R."/>
        </authorList>
    </citation>
    <scope>NUCLEOTIDE SEQUENCE [LARGE SCALE GENOMIC DNA]</scope>
    <source>
        <strain evidence="5 6">DSM 7320</strain>
    </source>
</reference>
<evidence type="ECO:0000256" key="2">
    <source>
        <dbReference type="ARBA" id="ARBA00006432"/>
    </source>
</evidence>
<accession>A0A1S8KZN7</accession>
<dbReference type="Pfam" id="PF00550">
    <property type="entry name" value="PP-binding"/>
    <property type="match status" value="2"/>
</dbReference>
<dbReference type="SUPFAM" id="SSF52777">
    <property type="entry name" value="CoA-dependent acyltransferases"/>
    <property type="match status" value="4"/>
</dbReference>
<dbReference type="STRING" id="84029.CROST_37570"/>
<comment type="similarity">
    <text evidence="2">Belongs to the ATP-dependent AMP-binding enzyme family.</text>
</comment>
<dbReference type="InterPro" id="IPR025110">
    <property type="entry name" value="AMP-bd_C"/>
</dbReference>
<dbReference type="NCBIfam" id="TIGR01733">
    <property type="entry name" value="AA-adenyl-dom"/>
    <property type="match status" value="1"/>
</dbReference>
<comment type="cofactor">
    <cofactor evidence="1">
        <name>pantetheine 4'-phosphate</name>
        <dbReference type="ChEBI" id="CHEBI:47942"/>
    </cofactor>
</comment>
<evidence type="ECO:0000256" key="4">
    <source>
        <dbReference type="ARBA" id="ARBA00022553"/>
    </source>
</evidence>
<name>A0A1S8KZN7_9CLOT</name>
<dbReference type="InterPro" id="IPR020459">
    <property type="entry name" value="AMP-binding"/>
</dbReference>
<evidence type="ECO:0000256" key="3">
    <source>
        <dbReference type="ARBA" id="ARBA00022450"/>
    </source>
</evidence>
<dbReference type="PROSITE" id="PS00455">
    <property type="entry name" value="AMP_BINDING"/>
    <property type="match status" value="1"/>
</dbReference>
<dbReference type="Gene3D" id="1.10.1200.10">
    <property type="entry name" value="ACP-like"/>
    <property type="match status" value="2"/>
</dbReference>
<dbReference type="Pfam" id="PF13193">
    <property type="entry name" value="AMP-binding_C"/>
    <property type="match status" value="1"/>
</dbReference>
<dbReference type="SUPFAM" id="SSF56801">
    <property type="entry name" value="Acetyl-CoA synthetase-like"/>
    <property type="match status" value="1"/>
</dbReference>
<dbReference type="InterPro" id="IPR000873">
    <property type="entry name" value="AMP-dep_synth/lig_dom"/>
</dbReference>
<gene>
    <name evidence="5" type="primary">grsB_3</name>
    <name evidence="5" type="ORF">CROST_027920</name>
</gene>
<dbReference type="InterPro" id="IPR020845">
    <property type="entry name" value="AMP-binding_CS"/>
</dbReference>
<evidence type="ECO:0000256" key="1">
    <source>
        <dbReference type="ARBA" id="ARBA00001957"/>
    </source>
</evidence>
<dbReference type="SUPFAM" id="SSF47336">
    <property type="entry name" value="ACP-like"/>
    <property type="match status" value="2"/>
</dbReference>
<dbReference type="GO" id="GO:0003824">
    <property type="term" value="F:catalytic activity"/>
    <property type="evidence" value="ECO:0007669"/>
    <property type="project" value="InterPro"/>
</dbReference>
<evidence type="ECO:0000313" key="5">
    <source>
        <dbReference type="EMBL" id="URZ12075.1"/>
    </source>
</evidence>
<dbReference type="GO" id="GO:0044550">
    <property type="term" value="P:secondary metabolite biosynthetic process"/>
    <property type="evidence" value="ECO:0007669"/>
    <property type="project" value="TreeGrafter"/>
</dbReference>
<dbReference type="InterPro" id="IPR001242">
    <property type="entry name" value="Condensation_dom"/>
</dbReference>
<dbReference type="PRINTS" id="PR00154">
    <property type="entry name" value="AMPBINDING"/>
</dbReference>
<dbReference type="InterPro" id="IPR023213">
    <property type="entry name" value="CAT-like_dom_sf"/>
</dbReference>
<keyword evidence="6" id="KW-1185">Reference proteome</keyword>
<keyword evidence="3" id="KW-0596">Phosphopantetheine</keyword>
<dbReference type="FunFam" id="3.40.50.980:FF:000001">
    <property type="entry name" value="Non-ribosomal peptide synthetase"/>
    <property type="match status" value="1"/>
</dbReference>
<dbReference type="Pfam" id="PF00501">
    <property type="entry name" value="AMP-binding"/>
    <property type="match status" value="1"/>
</dbReference>
<dbReference type="Gene3D" id="3.40.50.980">
    <property type="match status" value="2"/>
</dbReference>
<evidence type="ECO:0000313" key="6">
    <source>
        <dbReference type="Proteomes" id="UP000190951"/>
    </source>
</evidence>
<dbReference type="EMBL" id="CP096983">
    <property type="protein sequence ID" value="URZ12075.1"/>
    <property type="molecule type" value="Genomic_DNA"/>
</dbReference>
<dbReference type="GO" id="GO:0031177">
    <property type="term" value="F:phosphopantetheine binding"/>
    <property type="evidence" value="ECO:0007669"/>
    <property type="project" value="TreeGrafter"/>
</dbReference>
<dbReference type="Gene3D" id="2.30.38.10">
    <property type="entry name" value="Luciferase, Domain 3"/>
    <property type="match status" value="1"/>
</dbReference>
<dbReference type="FunFam" id="2.30.38.10:FF:000001">
    <property type="entry name" value="Non-ribosomal peptide synthetase PvdI"/>
    <property type="match status" value="1"/>
</dbReference>
<dbReference type="GO" id="GO:0005829">
    <property type="term" value="C:cytosol"/>
    <property type="evidence" value="ECO:0007669"/>
    <property type="project" value="TreeGrafter"/>
</dbReference>
<dbReference type="Gene3D" id="3.30.559.10">
    <property type="entry name" value="Chloramphenicol acetyltransferase-like domain"/>
    <property type="match status" value="2"/>
</dbReference>
<dbReference type="PROSITE" id="PS50075">
    <property type="entry name" value="CARRIER"/>
    <property type="match status" value="2"/>
</dbReference>
<dbReference type="KEGG" id="crw:CROST_027920"/>
<dbReference type="RefSeq" id="WP_077832099.1">
    <property type="nucleotide sequence ID" value="NZ_CP096983.1"/>
</dbReference>
<dbReference type="FunFam" id="1.10.1200.10:FF:000005">
    <property type="entry name" value="Nonribosomal peptide synthetase 1"/>
    <property type="match status" value="1"/>
</dbReference>
<dbReference type="Pfam" id="PF00668">
    <property type="entry name" value="Condensation"/>
    <property type="match status" value="2"/>
</dbReference>
<proteinExistence type="inferred from homology"/>
<dbReference type="InterPro" id="IPR045851">
    <property type="entry name" value="AMP-bd_C_sf"/>
</dbReference>
<dbReference type="InterPro" id="IPR010071">
    <property type="entry name" value="AA_adenyl_dom"/>
</dbReference>
<dbReference type="CDD" id="cd19531">
    <property type="entry name" value="LCL_NRPS-like"/>
    <property type="match status" value="1"/>
</dbReference>
<dbReference type="PANTHER" id="PTHR45527">
    <property type="entry name" value="NONRIBOSOMAL PEPTIDE SYNTHETASE"/>
    <property type="match status" value="1"/>
</dbReference>
<dbReference type="Proteomes" id="UP000190951">
    <property type="component" value="Chromosome"/>
</dbReference>
<dbReference type="GO" id="GO:0008610">
    <property type="term" value="P:lipid biosynthetic process"/>
    <property type="evidence" value="ECO:0007669"/>
    <property type="project" value="UniProtKB-ARBA"/>
</dbReference>
<protein>
    <submittedName>
        <fullName evidence="5">Gramicidin S synthase 2</fullName>
    </submittedName>
</protein>
<dbReference type="Gene3D" id="3.30.559.30">
    <property type="entry name" value="Nonribosomal peptide synthetase, condensation domain"/>
    <property type="match status" value="2"/>
</dbReference>
<dbReference type="Gene3D" id="3.30.300.30">
    <property type="match status" value="1"/>
</dbReference>
<dbReference type="InterPro" id="IPR009081">
    <property type="entry name" value="PP-bd_ACP"/>
</dbReference>
<keyword evidence="4" id="KW-0597">Phosphoprotein</keyword>
<dbReference type="GO" id="GO:0043041">
    <property type="term" value="P:amino acid activation for nonribosomal peptide biosynthetic process"/>
    <property type="evidence" value="ECO:0007669"/>
    <property type="project" value="TreeGrafter"/>
</dbReference>